<dbReference type="GO" id="GO:0005694">
    <property type="term" value="C:chromosome"/>
    <property type="evidence" value="ECO:0007669"/>
    <property type="project" value="UniProtKB-ARBA"/>
</dbReference>
<evidence type="ECO:0008006" key="11">
    <source>
        <dbReference type="Google" id="ProtNLM"/>
    </source>
</evidence>
<dbReference type="InterPro" id="IPR056474">
    <property type="entry name" value="SEN1_barrel"/>
</dbReference>
<protein>
    <recommendedName>
        <fullName evidence="11">Helicase sen1</fullName>
    </recommendedName>
</protein>
<feature type="region of interest" description="Disordered" evidence="5">
    <location>
        <begin position="2209"/>
        <end position="2234"/>
    </location>
</feature>
<dbReference type="OrthoDB" id="6513042at2759"/>
<feature type="region of interest" description="Disordered" evidence="5">
    <location>
        <begin position="2268"/>
        <end position="2317"/>
    </location>
</feature>
<evidence type="ECO:0000256" key="5">
    <source>
        <dbReference type="SAM" id="MobiDB-lite"/>
    </source>
</evidence>
<dbReference type="Pfam" id="PF23576">
    <property type="entry name" value="SEN1_barrel"/>
    <property type="match status" value="1"/>
</dbReference>
<evidence type="ECO:0000256" key="4">
    <source>
        <dbReference type="ARBA" id="ARBA00022840"/>
    </source>
</evidence>
<proteinExistence type="predicted"/>
<dbReference type="Pfam" id="PF13087">
    <property type="entry name" value="AAA_12"/>
    <property type="match status" value="1"/>
</dbReference>
<name>A0A0K9Q151_ZOSMR</name>
<dbReference type="Pfam" id="PF13086">
    <property type="entry name" value="AAA_11"/>
    <property type="match status" value="1"/>
</dbReference>
<dbReference type="OMA" id="HSEDIHG"/>
<feature type="domain" description="DNA2/NAM7 helicase-like C-terminal" evidence="7">
    <location>
        <begin position="1780"/>
        <end position="1987"/>
    </location>
</feature>
<keyword evidence="2" id="KW-0378">Hydrolase</keyword>
<dbReference type="SUPFAM" id="SSF52540">
    <property type="entry name" value="P-loop containing nucleoside triphosphate hydrolases"/>
    <property type="match status" value="1"/>
</dbReference>
<dbReference type="InterPro" id="IPR047187">
    <property type="entry name" value="SF1_C_Upf1"/>
</dbReference>
<dbReference type="InterPro" id="IPR027417">
    <property type="entry name" value="P-loop_NTPase"/>
</dbReference>
<feature type="domain" description="DNA2/NAM7 helicase helicase" evidence="6">
    <location>
        <begin position="1410"/>
        <end position="1772"/>
    </location>
</feature>
<evidence type="ECO:0000313" key="9">
    <source>
        <dbReference type="EMBL" id="KMZ75023.1"/>
    </source>
</evidence>
<sequence>MARRVYSKESLLDRWRTIQEEDEENEDDEQGERMILRLKEQWFSDTFDFLMHSSQETHLWCGFWDLMGPLLETFHGYFADDKNDSPLKLIWKRISYELNHCTQCVCQHYQAQDSYNDEYESQTVGPLLKLLRILDEDRVSQHLKHINAAITKGTYNAETHAAQVVSIMFEVLTFPTLLDDQSLVTEFENFIEAVDKSHEISLAGNQQYPGVYVLLFMKNSRVRAIGLRLARSMEKLRKATDLEPLQPLLRKYITVLETDLPLDLESSRPRVHLERITVWLGFKTLLGFLESAAFEEGILERHPICFSIVLNHVSDDTPEFSHAVTCLRLFFEMLGCKLWLRTNLSPSVMRNTLLGQCFHIRNERSHKEIFDLFIPFLQSLEALQDGEHEKQRRHFLYFLLHQIAFCIIHRGYQMIPPCPPFECSHLWAPSLVSSLKDLSLHNSLRQPAFDLIQIIVVSDCAAMVSIQINISLLSSNTDMKIISNLYDDEDDVPLFDELELNENSCWNAFCSQSRLATQGHKEWRCIPLLWHDIFIGVDPSILPISFCKAVIWGLSHFPLLDSDTSIEKNLSVTNWLSSHASEILPSFVWEVPNGYDDSAGRKESKNSVDGSLMCVPLMKIFKRFATHYITIMEKHQLQRQWTWEPRMAESLILLLISPTDILRQANRIILEHVSRTRDLTSGLQFLCSSATSLSAIFIGLKYVANQVQSDKSLSTFQNLHHYFFILRKLLKEVVTYLQPLSNSKEEMNNSKLLFSGGFLRHPSNAISPATGDTSSKVDLKVWSKFCSSLSTTIWPSILHCLVAGKKFIENKNCQMACVRLLEILPDAFEWINISLPHLSQSSEMVFGFSNLKWILDLVDWGKSSLVVIVRHWKQCILRLINLLKGFHGYSSEGNLDVVQKIMSLETVAFDDLKEHLSQISLSPCLVSEMGSKNSSITAPGKKKINNAEKDLVIILSDDEDEKDCRLNIPSQCNLSMNIQTESSGDKHATASHDLIRQETIPPCSLEDSLEHDSITKVAANSESISRQRDIDSQGTGPLFHDEKKTNCHIKTNINSGKMASKNLDVKDGISPQLKLDSSLNKPTKNRVCCMPSDQGLSSRKINNNANKSNHAIKQLVSTTDDNALDLAISAPRQSKIFLSKPCISIPKRKIVQLPMPANSKTGRFSKMDARARRFRPPRLDDWYKPILELDYFSDQLDNLSVTSHLKEVPLCFYSPDHYLEIFRPLVLEEFKAQMHNSHAEDSSSEEFCSGIFCVLSVERIDDFHLVRGSPELNELNASKDFSENDLILLTKDSLENSSQPLHALGKVERRERNHKSRSTILSIRVFFRGGSPRLDKMKRFLIERSKWNIRRVMNITPQLREFQALSSLNDIPLLPLILNPKDSSSIDSGSLKYAVDNLPEPMQRILKSSFNNSQLQAISSSIGHQVPNSAFYLSLIQGPPGTGKTKTIIAIVSALLVSKGAAKKHISSIPHNYAFNNSKAQGNQTAVVTRAWEGAAIAKRIMQHDAKDYSESTLRSSRGRILICAQSNAAVDELVSRMSSGLYGNDGKMYKPFLVRVGNIKTVHSNSLPYFIDTLVEQRLAGNKIQSDTKMDLDYLMSLRSKLEKTVESIRIFESRRARLRDADMTSSTEFELSRGKENSDAEIGTKLKNLYSQKKSICSDIASSQARERKLFEENRFLKNKIRKSIIQEAEIVVTTLSGCGGDIYGICSDYASCGKFGTFSEHSLFDAVVIDEAAQALEPATLIPLQLLKSNGTKCVMVGDPKQLPATVLSSVASKYLYECSMFERLQRAGHNVVMLTEQYRMHSEISKFPSFHFYENKLVDGTQMSSKSAPFHENILFGPYLFFDVIDGLECNGKKSGSVSLYNEAEAEAAVEILKFLRKGFPSAFTPGRIGVITPYKRQLSVLRSRCCKEFGSNVIGDMEFNTVDGFQGREVDILLFSTVRASIPVTKKYSTLNSSVIGFVADVRRMNVALTRAKLSLWILGNERTLKTNPHWKSLVKDARKRNLFISLSRPFNFCFEKLLLSNGQGGNHRNCHVTNPKEGEGKMNSIMPEPGKYTVKNIPGYSKKQKISLDKNLPHDHLPKKQKLPLVLRESDGHMENHEFKCRSTQWKKNNSCDISASREKTESNQDLTKGSTPSEEPVEHPGCRNKVTQEKRNNSLEESQREKNRFTQKNSKGFEIDSQCQKNSTAKGKLKKEKCAITDNSSSRHLNSINDVSKANNDRVSGKGTSKITINSENAQEDLIRSRKRQREAIDSLLSSSLISSKNSTISLKSFPPKIPPSQPASARDVSRPLRPKPDKVNPSKSNVKPKRKQE</sequence>
<comment type="caution">
    <text evidence="9">The sequence shown here is derived from an EMBL/GenBank/DDBJ whole genome shotgun (WGS) entry which is preliminary data.</text>
</comment>
<dbReference type="InterPro" id="IPR045055">
    <property type="entry name" value="DNA2/NAM7-like"/>
</dbReference>
<dbReference type="FunFam" id="3.40.50.300:FF:000326">
    <property type="entry name" value="P-loop containing nucleoside triphosphate hydrolase"/>
    <property type="match status" value="1"/>
</dbReference>
<evidence type="ECO:0000259" key="7">
    <source>
        <dbReference type="Pfam" id="PF13087"/>
    </source>
</evidence>
<dbReference type="PANTHER" id="PTHR10887">
    <property type="entry name" value="DNA2/NAM7 HELICASE FAMILY"/>
    <property type="match status" value="1"/>
</dbReference>
<feature type="compositionally biased region" description="Basic and acidic residues" evidence="5">
    <location>
        <begin position="2143"/>
        <end position="2171"/>
    </location>
</feature>
<dbReference type="Gene3D" id="3.40.50.300">
    <property type="entry name" value="P-loop containing nucleotide triphosphate hydrolases"/>
    <property type="match status" value="2"/>
</dbReference>
<dbReference type="CDD" id="cd18042">
    <property type="entry name" value="DEXXQc_SETX"/>
    <property type="match status" value="1"/>
</dbReference>
<dbReference type="EMBL" id="LFYR01000216">
    <property type="protein sequence ID" value="KMZ75023.1"/>
    <property type="molecule type" value="Genomic_DNA"/>
</dbReference>
<dbReference type="Proteomes" id="UP000036987">
    <property type="component" value="Unassembled WGS sequence"/>
</dbReference>
<feature type="compositionally biased region" description="Polar residues" evidence="5">
    <location>
        <begin position="2130"/>
        <end position="2140"/>
    </location>
</feature>
<dbReference type="CDD" id="cd18808">
    <property type="entry name" value="SF1_C_Upf1"/>
    <property type="match status" value="1"/>
</dbReference>
<organism evidence="9 10">
    <name type="scientific">Zostera marina</name>
    <name type="common">Eelgrass</name>
    <dbReference type="NCBI Taxonomy" id="29655"/>
    <lineage>
        <taxon>Eukaryota</taxon>
        <taxon>Viridiplantae</taxon>
        <taxon>Streptophyta</taxon>
        <taxon>Embryophyta</taxon>
        <taxon>Tracheophyta</taxon>
        <taxon>Spermatophyta</taxon>
        <taxon>Magnoliopsida</taxon>
        <taxon>Liliopsida</taxon>
        <taxon>Zosteraceae</taxon>
        <taxon>Zostera</taxon>
    </lineage>
</organism>
<evidence type="ECO:0000313" key="10">
    <source>
        <dbReference type="Proteomes" id="UP000036987"/>
    </source>
</evidence>
<dbReference type="GO" id="GO:0003723">
    <property type="term" value="F:RNA binding"/>
    <property type="evidence" value="ECO:0000318"/>
    <property type="project" value="GO_Central"/>
</dbReference>
<keyword evidence="1" id="KW-0547">Nucleotide-binding</keyword>
<accession>A0A0K9Q151</accession>
<evidence type="ECO:0000259" key="6">
    <source>
        <dbReference type="Pfam" id="PF13086"/>
    </source>
</evidence>
<keyword evidence="10" id="KW-1185">Reference proteome</keyword>
<evidence type="ECO:0000256" key="3">
    <source>
        <dbReference type="ARBA" id="ARBA00022806"/>
    </source>
</evidence>
<feature type="compositionally biased region" description="Polar residues" evidence="5">
    <location>
        <begin position="2209"/>
        <end position="2221"/>
    </location>
</feature>
<feature type="domain" description="Helicase SEN1 beta-barrel" evidence="8">
    <location>
        <begin position="1251"/>
        <end position="1352"/>
    </location>
</feature>
<dbReference type="GO" id="GO:0016787">
    <property type="term" value="F:hydrolase activity"/>
    <property type="evidence" value="ECO:0007669"/>
    <property type="project" value="UniProtKB-KW"/>
</dbReference>
<dbReference type="GO" id="GO:0004386">
    <property type="term" value="F:helicase activity"/>
    <property type="evidence" value="ECO:0007669"/>
    <property type="project" value="UniProtKB-KW"/>
</dbReference>
<dbReference type="InterPro" id="IPR041677">
    <property type="entry name" value="DNA2/NAM7_AAA_11"/>
</dbReference>
<evidence type="ECO:0000259" key="8">
    <source>
        <dbReference type="Pfam" id="PF23576"/>
    </source>
</evidence>
<dbReference type="GO" id="GO:0005524">
    <property type="term" value="F:ATP binding"/>
    <property type="evidence" value="ECO:0007669"/>
    <property type="project" value="UniProtKB-KW"/>
</dbReference>
<feature type="region of interest" description="Disordered" evidence="5">
    <location>
        <begin position="1021"/>
        <end position="1042"/>
    </location>
</feature>
<feature type="region of interest" description="Disordered" evidence="5">
    <location>
        <begin position="2118"/>
        <end position="2197"/>
    </location>
</feature>
<keyword evidence="3" id="KW-0347">Helicase</keyword>
<dbReference type="PANTHER" id="PTHR10887:SF495">
    <property type="entry name" value="HELICASE SENATAXIN ISOFORM X1-RELATED"/>
    <property type="match status" value="1"/>
</dbReference>
<dbReference type="InterPro" id="IPR041679">
    <property type="entry name" value="DNA2/NAM7-like_C"/>
</dbReference>
<dbReference type="STRING" id="29655.A0A0K9Q151"/>
<gene>
    <name evidence="9" type="ORF">ZOSMA_11G00440</name>
</gene>
<evidence type="ECO:0000256" key="1">
    <source>
        <dbReference type="ARBA" id="ARBA00022741"/>
    </source>
</evidence>
<reference evidence="10" key="1">
    <citation type="journal article" date="2016" name="Nature">
        <title>The genome of the seagrass Zostera marina reveals angiosperm adaptation to the sea.</title>
        <authorList>
            <person name="Olsen J.L."/>
            <person name="Rouze P."/>
            <person name="Verhelst B."/>
            <person name="Lin Y.-C."/>
            <person name="Bayer T."/>
            <person name="Collen J."/>
            <person name="Dattolo E."/>
            <person name="De Paoli E."/>
            <person name="Dittami S."/>
            <person name="Maumus F."/>
            <person name="Michel G."/>
            <person name="Kersting A."/>
            <person name="Lauritano C."/>
            <person name="Lohaus R."/>
            <person name="Toepel M."/>
            <person name="Tonon T."/>
            <person name="Vanneste K."/>
            <person name="Amirebrahimi M."/>
            <person name="Brakel J."/>
            <person name="Bostroem C."/>
            <person name="Chovatia M."/>
            <person name="Grimwood J."/>
            <person name="Jenkins J.W."/>
            <person name="Jueterbock A."/>
            <person name="Mraz A."/>
            <person name="Stam W.T."/>
            <person name="Tice H."/>
            <person name="Bornberg-Bauer E."/>
            <person name="Green P.J."/>
            <person name="Pearson G.A."/>
            <person name="Procaccini G."/>
            <person name="Duarte C.M."/>
            <person name="Schmutz J."/>
            <person name="Reusch T.B.H."/>
            <person name="Van de Peer Y."/>
        </authorList>
    </citation>
    <scope>NUCLEOTIDE SEQUENCE [LARGE SCALE GENOMIC DNA]</scope>
    <source>
        <strain evidence="10">cv. Finnish</strain>
    </source>
</reference>
<keyword evidence="4" id="KW-0067">ATP-binding</keyword>
<evidence type="ECO:0000256" key="2">
    <source>
        <dbReference type="ARBA" id="ARBA00022801"/>
    </source>
</evidence>
<feature type="compositionally biased region" description="Basic and acidic residues" evidence="5">
    <location>
        <begin position="2291"/>
        <end position="2304"/>
    </location>
</feature>